<dbReference type="GO" id="GO:0008984">
    <property type="term" value="F:protein-glutamate methylesterase activity"/>
    <property type="evidence" value="ECO:0007669"/>
    <property type="project" value="UniProtKB-UniRule"/>
</dbReference>
<dbReference type="EMBL" id="CP003620">
    <property type="protein sequence ID" value="AFZ11024.1"/>
    <property type="molecule type" value="Genomic_DNA"/>
</dbReference>
<feature type="active site" evidence="5 6">
    <location>
        <position position="213"/>
    </location>
</feature>
<dbReference type="HAMAP" id="MF_00099">
    <property type="entry name" value="CheB_chemtxs"/>
    <property type="match status" value="1"/>
</dbReference>
<comment type="catalytic activity">
    <reaction evidence="5">
        <text>L-glutaminyl-[protein] + H2O = L-glutamyl-[protein] + NH4(+)</text>
        <dbReference type="Rhea" id="RHEA:16441"/>
        <dbReference type="Rhea" id="RHEA-COMP:10207"/>
        <dbReference type="Rhea" id="RHEA-COMP:10208"/>
        <dbReference type="ChEBI" id="CHEBI:15377"/>
        <dbReference type="ChEBI" id="CHEBI:28938"/>
        <dbReference type="ChEBI" id="CHEBI:29973"/>
        <dbReference type="ChEBI" id="CHEBI:30011"/>
        <dbReference type="EC" id="3.5.1.44"/>
    </reaction>
</comment>
<dbReference type="GO" id="GO:0006935">
    <property type="term" value="P:chemotaxis"/>
    <property type="evidence" value="ECO:0007669"/>
    <property type="project" value="UniProtKB-UniRule"/>
</dbReference>
<dbReference type="Gene3D" id="3.40.50.2300">
    <property type="match status" value="1"/>
</dbReference>
<feature type="domain" description="Response regulatory" evidence="8">
    <location>
        <begin position="7"/>
        <end position="125"/>
    </location>
</feature>
<comment type="subcellular location">
    <subcellularLocation>
        <location evidence="5">Cytoplasm</location>
    </subcellularLocation>
</comment>
<evidence type="ECO:0000256" key="6">
    <source>
        <dbReference type="PROSITE-ProRule" id="PRU00050"/>
    </source>
</evidence>
<dbReference type="Proteomes" id="UP000010472">
    <property type="component" value="Chromosome"/>
</dbReference>
<dbReference type="NCBIfam" id="NF001965">
    <property type="entry name" value="PRK00742.1"/>
    <property type="match status" value="1"/>
</dbReference>
<comment type="catalytic activity">
    <reaction evidence="4 5">
        <text>[protein]-L-glutamate 5-O-methyl ester + H2O = L-glutamyl-[protein] + methanol + H(+)</text>
        <dbReference type="Rhea" id="RHEA:23236"/>
        <dbReference type="Rhea" id="RHEA-COMP:10208"/>
        <dbReference type="Rhea" id="RHEA-COMP:10311"/>
        <dbReference type="ChEBI" id="CHEBI:15377"/>
        <dbReference type="ChEBI" id="CHEBI:15378"/>
        <dbReference type="ChEBI" id="CHEBI:17790"/>
        <dbReference type="ChEBI" id="CHEBI:29973"/>
        <dbReference type="ChEBI" id="CHEBI:82795"/>
        <dbReference type="EC" id="3.1.1.61"/>
    </reaction>
</comment>
<comment type="domain">
    <text evidence="5">Contains a C-terminal catalytic domain, and an N-terminal region which modulates catalytic activity.</text>
</comment>
<dbReference type="GO" id="GO:0000156">
    <property type="term" value="F:phosphorelay response regulator activity"/>
    <property type="evidence" value="ECO:0007669"/>
    <property type="project" value="InterPro"/>
</dbReference>
<keyword evidence="3 5" id="KW-0378">Hydrolase</keyword>
<dbReference type="STRING" id="1173022.Cri9333_0019"/>
<dbReference type="PROSITE" id="PS50110">
    <property type="entry name" value="RESPONSE_REGULATORY"/>
    <property type="match status" value="1"/>
</dbReference>
<proteinExistence type="inferred from homology"/>
<gene>
    <name evidence="5" type="primary">cheB</name>
    <name evidence="10" type="ORF">Cri9333_0019</name>
</gene>
<dbReference type="HOGENOM" id="CLU_000445_51_0_3"/>
<dbReference type="EC" id="3.1.1.61" evidence="5"/>
<dbReference type="RefSeq" id="WP_015201168.1">
    <property type="nucleotide sequence ID" value="NC_019753.1"/>
</dbReference>
<dbReference type="PROSITE" id="PS50122">
    <property type="entry name" value="CHEB"/>
    <property type="match status" value="1"/>
</dbReference>
<dbReference type="eggNOG" id="COG2201">
    <property type="taxonomic scope" value="Bacteria"/>
</dbReference>
<keyword evidence="1 5" id="KW-0963">Cytoplasm</keyword>
<dbReference type="OrthoDB" id="9793421at2"/>
<evidence type="ECO:0000259" key="8">
    <source>
        <dbReference type="PROSITE" id="PS50110"/>
    </source>
</evidence>
<feature type="domain" description="CheB-type methylesterase" evidence="9">
    <location>
        <begin position="174"/>
        <end position="364"/>
    </location>
</feature>
<feature type="active site" evidence="5 6">
    <location>
        <position position="306"/>
    </location>
</feature>
<accession>K9VTZ2</accession>
<evidence type="ECO:0000313" key="11">
    <source>
        <dbReference type="Proteomes" id="UP000010472"/>
    </source>
</evidence>
<evidence type="ECO:0000259" key="9">
    <source>
        <dbReference type="PROSITE" id="PS50122"/>
    </source>
</evidence>
<comment type="similarity">
    <text evidence="5">Belongs to the CheB family.</text>
</comment>
<feature type="active site" evidence="5 6">
    <location>
        <position position="186"/>
    </location>
</feature>
<dbReference type="KEGG" id="cep:Cri9333_0019"/>
<name>K9VTZ2_9CYAN</name>
<evidence type="ECO:0000256" key="7">
    <source>
        <dbReference type="PROSITE-ProRule" id="PRU00169"/>
    </source>
</evidence>
<keyword evidence="2 5" id="KW-0145">Chemotaxis</keyword>
<dbReference type="PATRIC" id="fig|1173022.3.peg.20"/>
<dbReference type="SUPFAM" id="SSF52738">
    <property type="entry name" value="Methylesterase CheB, C-terminal domain"/>
    <property type="match status" value="1"/>
</dbReference>
<evidence type="ECO:0000256" key="5">
    <source>
        <dbReference type="HAMAP-Rule" id="MF_00099"/>
    </source>
</evidence>
<dbReference type="CDD" id="cd16432">
    <property type="entry name" value="CheB_Rec"/>
    <property type="match status" value="1"/>
</dbReference>
<dbReference type="CDD" id="cd17541">
    <property type="entry name" value="REC_CheB-like"/>
    <property type="match status" value="1"/>
</dbReference>
<evidence type="ECO:0000256" key="2">
    <source>
        <dbReference type="ARBA" id="ARBA00022500"/>
    </source>
</evidence>
<dbReference type="PIRSF" id="PIRSF000876">
    <property type="entry name" value="RR_chemtxs_CheB"/>
    <property type="match status" value="1"/>
</dbReference>
<comment type="PTM">
    <text evidence="5">Phosphorylated by CheA. Phosphorylation of the N-terminal regulatory domain activates the methylesterase activity.</text>
</comment>
<comment type="function">
    <text evidence="5">Involved in chemotaxis. Part of a chemotaxis signal transduction system that modulates chemotaxis in response to various stimuli. Catalyzes the demethylation of specific methylglutamate residues introduced into the chemoreceptors (methyl-accepting chemotaxis proteins or MCP) by CheR. Also mediates the irreversible deamidation of specific glutamine residues to glutamic acid.</text>
</comment>
<dbReference type="Gene3D" id="3.40.50.180">
    <property type="entry name" value="Methylesterase CheB, C-terminal domain"/>
    <property type="match status" value="1"/>
</dbReference>
<dbReference type="InterPro" id="IPR001789">
    <property type="entry name" value="Sig_transdc_resp-reg_receiver"/>
</dbReference>
<organism evidence="10 11">
    <name type="scientific">Crinalium epipsammum PCC 9333</name>
    <dbReference type="NCBI Taxonomy" id="1173022"/>
    <lineage>
        <taxon>Bacteria</taxon>
        <taxon>Bacillati</taxon>
        <taxon>Cyanobacteriota</taxon>
        <taxon>Cyanophyceae</taxon>
        <taxon>Gomontiellales</taxon>
        <taxon>Gomontiellaceae</taxon>
        <taxon>Crinalium</taxon>
    </lineage>
</organism>
<evidence type="ECO:0000256" key="4">
    <source>
        <dbReference type="ARBA" id="ARBA00048267"/>
    </source>
</evidence>
<evidence type="ECO:0000256" key="1">
    <source>
        <dbReference type="ARBA" id="ARBA00022490"/>
    </source>
</evidence>
<dbReference type="EC" id="3.5.1.44" evidence="5"/>
<protein>
    <recommendedName>
        <fullName evidence="5">Protein-glutamate methylesterase/protein-glutamine glutaminase</fullName>
        <ecNumber evidence="5">3.1.1.61</ecNumber>
        <ecNumber evidence="5">3.5.1.44</ecNumber>
    </recommendedName>
</protein>
<dbReference type="GO" id="GO:0005737">
    <property type="term" value="C:cytoplasm"/>
    <property type="evidence" value="ECO:0007669"/>
    <property type="project" value="UniProtKB-SubCell"/>
</dbReference>
<dbReference type="AlphaFoldDB" id="K9VTZ2"/>
<dbReference type="GO" id="GO:0050568">
    <property type="term" value="F:protein-glutamine glutaminase activity"/>
    <property type="evidence" value="ECO:0007669"/>
    <property type="project" value="UniProtKB-UniRule"/>
</dbReference>
<dbReference type="InterPro" id="IPR035909">
    <property type="entry name" value="CheB_C"/>
</dbReference>
<evidence type="ECO:0000256" key="3">
    <source>
        <dbReference type="ARBA" id="ARBA00022801"/>
    </source>
</evidence>
<dbReference type="SMART" id="SM00448">
    <property type="entry name" value="REC"/>
    <property type="match status" value="1"/>
</dbReference>
<dbReference type="Pfam" id="PF01339">
    <property type="entry name" value="CheB_methylest"/>
    <property type="match status" value="1"/>
</dbReference>
<dbReference type="SUPFAM" id="SSF52172">
    <property type="entry name" value="CheY-like"/>
    <property type="match status" value="1"/>
</dbReference>
<keyword evidence="5 7" id="KW-0597">Phosphoprotein</keyword>
<dbReference type="InterPro" id="IPR011006">
    <property type="entry name" value="CheY-like_superfamily"/>
</dbReference>
<feature type="modified residue" description="4-aspartylphosphate" evidence="5 7">
    <location>
        <position position="58"/>
    </location>
</feature>
<reference evidence="10 11" key="1">
    <citation type="submission" date="2012-06" db="EMBL/GenBank/DDBJ databases">
        <title>Finished chromosome of genome of Crinalium epipsammum PCC 9333.</title>
        <authorList>
            <consortium name="US DOE Joint Genome Institute"/>
            <person name="Gugger M."/>
            <person name="Coursin T."/>
            <person name="Rippka R."/>
            <person name="Tandeau De Marsac N."/>
            <person name="Huntemann M."/>
            <person name="Wei C.-L."/>
            <person name="Han J."/>
            <person name="Detter J.C."/>
            <person name="Han C."/>
            <person name="Tapia R."/>
            <person name="Davenport K."/>
            <person name="Daligault H."/>
            <person name="Erkkila T."/>
            <person name="Gu W."/>
            <person name="Munk A.C.C."/>
            <person name="Teshima H."/>
            <person name="Xu Y."/>
            <person name="Chain P."/>
            <person name="Chen A."/>
            <person name="Krypides N."/>
            <person name="Mavromatis K."/>
            <person name="Markowitz V."/>
            <person name="Szeto E."/>
            <person name="Ivanova N."/>
            <person name="Mikhailova N."/>
            <person name="Ovchinnikova G."/>
            <person name="Pagani I."/>
            <person name="Pati A."/>
            <person name="Goodwin L."/>
            <person name="Peters L."/>
            <person name="Pitluck S."/>
            <person name="Woyke T."/>
            <person name="Kerfeld C."/>
        </authorList>
    </citation>
    <scope>NUCLEOTIDE SEQUENCE [LARGE SCALE GENOMIC DNA]</scope>
    <source>
        <strain evidence="10 11">PCC 9333</strain>
    </source>
</reference>
<sequence>MVKSPIRVFLVEDSPIAMAILKRMLSSSPEIEVVGTARTGKEALELIPQVKPNVICTDLHMPQMNGLEFTREVMATFARPILVISASVQTEDTENVFKLLQAGAVDVFPKPTAGLAADYERAKQGLINKIKILSGVTVFTQHRREFSTIKAESAVKTPKESTKQTKVELYQRKSTASAKMLVIGASTGGPQALHTIISQLPANFPVPIICIQHISEGFLQGLVDWLAIKSNLTVKIAPAGEIPRPGNIYFAPDRHHLELNSQGRFSYVSSPAVGGHCPSITVTFNSVAKFYGQSAVGVLLTGMGRDGADGMKTIANANGITIAQNEDSCVVFGMPKEAIALGAAQYILPINDIAPMLLSKIPVKL</sequence>
<evidence type="ECO:0000313" key="10">
    <source>
        <dbReference type="EMBL" id="AFZ11024.1"/>
    </source>
</evidence>
<dbReference type="InterPro" id="IPR008248">
    <property type="entry name" value="CheB-like"/>
</dbReference>
<dbReference type="PANTHER" id="PTHR42872:SF6">
    <property type="entry name" value="PROTEIN-GLUTAMATE METHYLESTERASE_PROTEIN-GLUTAMINE GLUTAMINASE"/>
    <property type="match status" value="1"/>
</dbReference>
<dbReference type="Pfam" id="PF00072">
    <property type="entry name" value="Response_reg"/>
    <property type="match status" value="1"/>
</dbReference>
<dbReference type="NCBIfam" id="NF009206">
    <property type="entry name" value="PRK12555.1"/>
    <property type="match status" value="1"/>
</dbReference>
<dbReference type="InterPro" id="IPR000673">
    <property type="entry name" value="Sig_transdc_resp-reg_Me-estase"/>
</dbReference>
<keyword evidence="11" id="KW-1185">Reference proteome</keyword>
<dbReference type="PANTHER" id="PTHR42872">
    <property type="entry name" value="PROTEIN-GLUTAMATE METHYLESTERASE/PROTEIN-GLUTAMINE GLUTAMINASE"/>
    <property type="match status" value="1"/>
</dbReference>